<dbReference type="EMBL" id="BK015535">
    <property type="protein sequence ID" value="DAE11704.1"/>
    <property type="molecule type" value="Genomic_DNA"/>
</dbReference>
<accession>A0A8S5PY70</accession>
<organism evidence="1">
    <name type="scientific">Siphoviridae sp. ct2vX3</name>
    <dbReference type="NCBI Taxonomy" id="2825318"/>
    <lineage>
        <taxon>Viruses</taxon>
        <taxon>Duplodnaviria</taxon>
        <taxon>Heunggongvirae</taxon>
        <taxon>Uroviricota</taxon>
        <taxon>Caudoviricetes</taxon>
    </lineage>
</organism>
<protein>
    <submittedName>
        <fullName evidence="1">Uncharacterized protein</fullName>
    </submittedName>
</protein>
<sequence length="84" mass="10249">MNKTVQEACNNKLKNKLFGLLCEREKNREWEKFLDSILIELMGYSEEQKTINYYILFSKLSALRYLRYDYFRTTIFDCMNLINK</sequence>
<proteinExistence type="predicted"/>
<reference evidence="1" key="1">
    <citation type="journal article" date="2021" name="Proc. Natl. Acad. Sci. U.S.A.">
        <title>A Catalog of Tens of Thousands of Viruses from Human Metagenomes Reveals Hidden Associations with Chronic Diseases.</title>
        <authorList>
            <person name="Tisza M.J."/>
            <person name="Buck C.B."/>
        </authorList>
    </citation>
    <scope>NUCLEOTIDE SEQUENCE</scope>
    <source>
        <strain evidence="1">Ct2vX3</strain>
    </source>
</reference>
<evidence type="ECO:0000313" key="1">
    <source>
        <dbReference type="EMBL" id="DAE11704.1"/>
    </source>
</evidence>
<name>A0A8S5PY70_9CAUD</name>